<comment type="caution">
    <text evidence="3">The sequence shown here is derived from an EMBL/GenBank/DDBJ whole genome shotgun (WGS) entry which is preliminary data.</text>
</comment>
<feature type="domain" description="SRR1-like" evidence="2">
    <location>
        <begin position="72"/>
        <end position="241"/>
    </location>
</feature>
<keyword evidence="4" id="KW-1185">Reference proteome</keyword>
<sequence length="289" mass="32891">MSSSQDPQEWTHVTRKSRKSKKSNQGSSSHPHINSLSVTPRTESLRLPSELKADYDRYRSRWTTETPCLRLRELVSSKASHLKDINRAINFGVGTFDPADGAWDAKRSTFIQLVAFEVIVEELEKITGKKIECFFQDPVFNASDKTFLSDLGHTVVEHPAGCDLVTENTFFFGVHLYKGIYTEALAKHLPAIFVGTGWDAWDNLFSSEGLGNIETMHKTYESCEFPQEEFDTAFSTTTIYWKPKPESKEVDETKEEVKKTASDEKVDKSEKQKEEEDELSRKLESTTIS</sequence>
<gene>
    <name evidence="3" type="ORF">NW762_010450</name>
</gene>
<evidence type="ECO:0000256" key="1">
    <source>
        <dbReference type="SAM" id="MobiDB-lite"/>
    </source>
</evidence>
<feature type="region of interest" description="Disordered" evidence="1">
    <location>
        <begin position="1"/>
        <end position="39"/>
    </location>
</feature>
<dbReference type="AlphaFoldDB" id="A0A9W8RRA9"/>
<feature type="compositionally biased region" description="Basic residues" evidence="1">
    <location>
        <begin position="13"/>
        <end position="22"/>
    </location>
</feature>
<evidence type="ECO:0000313" key="4">
    <source>
        <dbReference type="Proteomes" id="UP001152049"/>
    </source>
</evidence>
<feature type="region of interest" description="Disordered" evidence="1">
    <location>
        <begin position="245"/>
        <end position="289"/>
    </location>
</feature>
<dbReference type="PANTHER" id="PTHR42080">
    <property type="entry name" value="SRR1 DOMAIN-CONTAINING PROTEIN"/>
    <property type="match status" value="1"/>
</dbReference>
<dbReference type="PANTHER" id="PTHR42080:SF1">
    <property type="entry name" value="SRR1-LIKE DOMAIN-CONTAINING PROTEIN"/>
    <property type="match status" value="1"/>
</dbReference>
<dbReference type="OrthoDB" id="5318346at2759"/>
<reference evidence="3" key="1">
    <citation type="submission" date="2022-09" db="EMBL/GenBank/DDBJ databases">
        <title>Fusarium specimens isolated from Avocado Roots.</title>
        <authorList>
            <person name="Stajich J."/>
            <person name="Roper C."/>
            <person name="Heimlech-Rivalta G."/>
        </authorList>
    </citation>
    <scope>NUCLEOTIDE SEQUENCE</scope>
    <source>
        <strain evidence="3">CF00136</strain>
    </source>
</reference>
<dbReference type="Pfam" id="PF07985">
    <property type="entry name" value="SRR1"/>
    <property type="match status" value="1"/>
</dbReference>
<dbReference type="InterPro" id="IPR012942">
    <property type="entry name" value="SRR1-like"/>
</dbReference>
<organism evidence="3 4">
    <name type="scientific">Fusarium torreyae</name>
    <dbReference type="NCBI Taxonomy" id="1237075"/>
    <lineage>
        <taxon>Eukaryota</taxon>
        <taxon>Fungi</taxon>
        <taxon>Dikarya</taxon>
        <taxon>Ascomycota</taxon>
        <taxon>Pezizomycotina</taxon>
        <taxon>Sordariomycetes</taxon>
        <taxon>Hypocreomycetidae</taxon>
        <taxon>Hypocreales</taxon>
        <taxon>Nectriaceae</taxon>
        <taxon>Fusarium</taxon>
    </lineage>
</organism>
<proteinExistence type="predicted"/>
<accession>A0A9W8RRA9</accession>
<evidence type="ECO:0000259" key="2">
    <source>
        <dbReference type="Pfam" id="PF07985"/>
    </source>
</evidence>
<evidence type="ECO:0000313" key="3">
    <source>
        <dbReference type="EMBL" id="KAJ4253295.1"/>
    </source>
</evidence>
<dbReference type="Proteomes" id="UP001152049">
    <property type="component" value="Unassembled WGS sequence"/>
</dbReference>
<dbReference type="EMBL" id="JAOQAZ010000024">
    <property type="protein sequence ID" value="KAJ4253295.1"/>
    <property type="molecule type" value="Genomic_DNA"/>
</dbReference>
<name>A0A9W8RRA9_9HYPO</name>
<feature type="compositionally biased region" description="Polar residues" evidence="1">
    <location>
        <begin position="23"/>
        <end position="39"/>
    </location>
</feature>
<protein>
    <recommendedName>
        <fullName evidence="2">SRR1-like domain-containing protein</fullName>
    </recommendedName>
</protein>